<accession>A0A2N3HZZ8</accession>
<evidence type="ECO:0000313" key="1">
    <source>
        <dbReference type="EMBL" id="PKQ63563.1"/>
    </source>
</evidence>
<name>A0A2N3HZZ8_9BACT</name>
<evidence type="ECO:0000313" key="2">
    <source>
        <dbReference type="Proteomes" id="UP000233535"/>
    </source>
</evidence>
<organism evidence="1 2">
    <name type="scientific">Labilibaculum filiforme</name>
    <dbReference type="NCBI Taxonomy" id="1940526"/>
    <lineage>
        <taxon>Bacteria</taxon>
        <taxon>Pseudomonadati</taxon>
        <taxon>Bacteroidota</taxon>
        <taxon>Bacteroidia</taxon>
        <taxon>Marinilabiliales</taxon>
        <taxon>Marinifilaceae</taxon>
        <taxon>Labilibaculum</taxon>
    </lineage>
</organism>
<sequence length="127" mass="15112">MDNNLERDWNKLLYKISEDFNVDADLNGTLLLIGIQERGKGFQEKYEKDEKMDHINLATCTLLMKWNYYQMEGSDENGWPIFKKNKMVPPFSKEKEELLLKSSIVEYFKDMDYLESENLESVKQKNI</sequence>
<proteinExistence type="predicted"/>
<dbReference type="AlphaFoldDB" id="A0A2N3HZZ8"/>
<dbReference type="RefSeq" id="WP_101261157.1">
    <property type="nucleotide sequence ID" value="NZ_MVDD01000005.1"/>
</dbReference>
<reference evidence="1 2" key="1">
    <citation type="journal article" date="2017" name="Front. Microbiol.">
        <title>Labilibaculum manganireducens gen. nov., sp. nov. and Labilibaculum filiforme sp. nov., Novel Bacteroidetes Isolated from Subsurface Sediments of the Baltic Sea.</title>
        <authorList>
            <person name="Vandieken V."/>
            <person name="Marshall I.P."/>
            <person name="Niemann H."/>
            <person name="Engelen B."/>
            <person name="Cypionka H."/>
        </authorList>
    </citation>
    <scope>NUCLEOTIDE SEQUENCE [LARGE SCALE GENOMIC DNA]</scope>
    <source>
        <strain evidence="1 2">59.16B</strain>
    </source>
</reference>
<gene>
    <name evidence="1" type="ORF">BZG02_09335</name>
</gene>
<dbReference type="OrthoDB" id="794480at2"/>
<protein>
    <submittedName>
        <fullName evidence="1">Uncharacterized protein</fullName>
    </submittedName>
</protein>
<comment type="caution">
    <text evidence="1">The sequence shown here is derived from an EMBL/GenBank/DDBJ whole genome shotgun (WGS) entry which is preliminary data.</text>
</comment>
<dbReference type="Proteomes" id="UP000233535">
    <property type="component" value="Unassembled WGS sequence"/>
</dbReference>
<dbReference type="EMBL" id="MVDD01000005">
    <property type="protein sequence ID" value="PKQ63563.1"/>
    <property type="molecule type" value="Genomic_DNA"/>
</dbReference>
<keyword evidence="2" id="KW-1185">Reference proteome</keyword>